<dbReference type="InterPro" id="IPR005880">
    <property type="entry name" value="Ribosomal_uL2_bac/org-type"/>
</dbReference>
<dbReference type="Pfam" id="PF03947">
    <property type="entry name" value="Ribosomal_L2_C"/>
    <property type="match status" value="1"/>
</dbReference>
<dbReference type="AlphaFoldDB" id="A0A2G9YR48"/>
<dbReference type="InterPro" id="IPR022666">
    <property type="entry name" value="Ribosomal_uL2_RNA-bd_dom"/>
</dbReference>
<dbReference type="PIRSF" id="PIRSF002158">
    <property type="entry name" value="Ribosomal_L2"/>
    <property type="match status" value="1"/>
</dbReference>
<dbReference type="SMART" id="SM01383">
    <property type="entry name" value="Ribosomal_L2"/>
    <property type="match status" value="1"/>
</dbReference>
<evidence type="ECO:0000313" key="9">
    <source>
        <dbReference type="Proteomes" id="UP000231567"/>
    </source>
</evidence>
<dbReference type="GO" id="GO:0002181">
    <property type="term" value="P:cytoplasmic translation"/>
    <property type="evidence" value="ECO:0007669"/>
    <property type="project" value="TreeGrafter"/>
</dbReference>
<dbReference type="InterPro" id="IPR012340">
    <property type="entry name" value="NA-bd_OB-fold"/>
</dbReference>
<evidence type="ECO:0000256" key="1">
    <source>
        <dbReference type="ARBA" id="ARBA00005636"/>
    </source>
</evidence>
<feature type="domain" description="Large ribosomal subunit protein uL2 C-terminal" evidence="6">
    <location>
        <begin position="104"/>
        <end position="234"/>
    </location>
</feature>
<dbReference type="GO" id="GO:0016740">
    <property type="term" value="F:transferase activity"/>
    <property type="evidence" value="ECO:0007669"/>
    <property type="project" value="InterPro"/>
</dbReference>
<dbReference type="SUPFAM" id="SSF50104">
    <property type="entry name" value="Translation proteins SH3-like domain"/>
    <property type="match status" value="1"/>
</dbReference>
<evidence type="ECO:0000259" key="6">
    <source>
        <dbReference type="SMART" id="SM01382"/>
    </source>
</evidence>
<dbReference type="InterPro" id="IPR014722">
    <property type="entry name" value="Rib_uL2_dom2"/>
</dbReference>
<dbReference type="InterPro" id="IPR002171">
    <property type="entry name" value="Ribosomal_uL2"/>
</dbReference>
<evidence type="ECO:0000256" key="3">
    <source>
        <dbReference type="ARBA" id="ARBA00023274"/>
    </source>
</evidence>
<dbReference type="NCBIfam" id="TIGR01171">
    <property type="entry name" value="rplB_bact"/>
    <property type="match status" value="1"/>
</dbReference>
<dbReference type="GO" id="GO:0015934">
    <property type="term" value="C:large ribosomal subunit"/>
    <property type="evidence" value="ECO:0007669"/>
    <property type="project" value="InterPro"/>
</dbReference>
<keyword evidence="3" id="KW-0687">Ribonucleoprotein</keyword>
<organism evidence="8 9">
    <name type="scientific">Candidatus Nealsonbacteria bacterium CG23_combo_of_CG06-09_8_20_14_all_40_13</name>
    <dbReference type="NCBI Taxonomy" id="1974724"/>
    <lineage>
        <taxon>Bacteria</taxon>
        <taxon>Candidatus Nealsoniibacteriota</taxon>
    </lineage>
</organism>
<comment type="caution">
    <text evidence="8">The sequence shown here is derived from an EMBL/GenBank/DDBJ whole genome shotgun (WGS) entry which is preliminary data.</text>
</comment>
<dbReference type="SMART" id="SM01382">
    <property type="entry name" value="Ribosomal_L2_C"/>
    <property type="match status" value="1"/>
</dbReference>
<dbReference type="InterPro" id="IPR008991">
    <property type="entry name" value="Translation_prot_SH3-like_sf"/>
</dbReference>
<evidence type="ECO:0000313" key="8">
    <source>
        <dbReference type="EMBL" id="PIP21704.1"/>
    </source>
</evidence>
<dbReference type="InterPro" id="IPR022669">
    <property type="entry name" value="Ribosomal_uL2_C"/>
</dbReference>
<feature type="domain" description="Large ribosomal subunit protein uL2 RNA-binding" evidence="7">
    <location>
        <begin position="22"/>
        <end position="98"/>
    </location>
</feature>
<proteinExistence type="inferred from homology"/>
<dbReference type="Proteomes" id="UP000231567">
    <property type="component" value="Unassembled WGS sequence"/>
</dbReference>
<dbReference type="Gene3D" id="2.30.30.30">
    <property type="match status" value="1"/>
</dbReference>
<reference evidence="8 9" key="1">
    <citation type="submission" date="2017-09" db="EMBL/GenBank/DDBJ databases">
        <title>Depth-based differentiation of microbial function through sediment-hosted aquifers and enrichment of novel symbionts in the deep terrestrial subsurface.</title>
        <authorList>
            <person name="Probst A.J."/>
            <person name="Ladd B."/>
            <person name="Jarett J.K."/>
            <person name="Geller-Mcgrath D.E."/>
            <person name="Sieber C.M."/>
            <person name="Emerson J.B."/>
            <person name="Anantharaman K."/>
            <person name="Thomas B.C."/>
            <person name="Malmstrom R."/>
            <person name="Stieglmeier M."/>
            <person name="Klingl A."/>
            <person name="Woyke T."/>
            <person name="Ryan C.M."/>
            <person name="Banfield J.F."/>
        </authorList>
    </citation>
    <scope>NUCLEOTIDE SEQUENCE [LARGE SCALE GENOMIC DNA]</scope>
    <source>
        <strain evidence="8">CG23_combo_of_CG06-09_8_20_14_all_40_13</strain>
    </source>
</reference>
<dbReference type="PANTHER" id="PTHR13691:SF5">
    <property type="entry name" value="LARGE RIBOSOMAL SUBUNIT PROTEIN UL2M"/>
    <property type="match status" value="1"/>
</dbReference>
<dbReference type="PANTHER" id="PTHR13691">
    <property type="entry name" value="RIBOSOMAL PROTEIN L2"/>
    <property type="match status" value="1"/>
</dbReference>
<dbReference type="FunFam" id="4.10.950.10:FF:000001">
    <property type="entry name" value="50S ribosomal protein L2"/>
    <property type="match status" value="1"/>
</dbReference>
<comment type="similarity">
    <text evidence="1">Belongs to the universal ribosomal protein uL2 family.</text>
</comment>
<keyword evidence="2 8" id="KW-0689">Ribosomal protein</keyword>
<protein>
    <recommendedName>
        <fullName evidence="4">Large ribosomal subunit protein uL2</fullName>
    </recommendedName>
    <alternativeName>
        <fullName evidence="5">50S ribosomal protein L2</fullName>
    </alternativeName>
</protein>
<evidence type="ECO:0000259" key="7">
    <source>
        <dbReference type="SMART" id="SM01383"/>
    </source>
</evidence>
<dbReference type="Gene3D" id="2.40.50.140">
    <property type="entry name" value="Nucleic acid-binding proteins"/>
    <property type="match status" value="1"/>
</dbReference>
<dbReference type="EMBL" id="PCRM01000025">
    <property type="protein sequence ID" value="PIP21704.1"/>
    <property type="molecule type" value="Genomic_DNA"/>
</dbReference>
<dbReference type="Gene3D" id="4.10.950.10">
    <property type="entry name" value="Ribosomal protein L2, domain 3"/>
    <property type="match status" value="1"/>
</dbReference>
<dbReference type="FunFam" id="2.30.30.30:FF:000001">
    <property type="entry name" value="50S ribosomal protein L2"/>
    <property type="match status" value="1"/>
</dbReference>
<evidence type="ECO:0000256" key="4">
    <source>
        <dbReference type="ARBA" id="ARBA00035242"/>
    </source>
</evidence>
<name>A0A2G9YR48_9BACT</name>
<dbReference type="InterPro" id="IPR014726">
    <property type="entry name" value="Ribosomal_uL2_dom3"/>
</dbReference>
<sequence length="255" mass="28304">MKKLIKVKPEKRLLVPLKKHAGRDINGHISVRHRGGGVKRQYRLITSLNLKMDTNCKVESIEYDPNRTAFIAKVKFDDGKYGYILAAAKLKVGDMLIASDKTEVKVGNRMQLKNIPTGTQIYDIQLNPDKNIGQLARSAGSFAQVMSSEGKYTQVKLPSGEIRKVLGVCFASVGQVSNPQHFLERISKAGIQRLRGIRPTVRGKAMNPVSHPHGGGEGVAPIGLKYPKTLWGKPARGVKTRRRKYSNKLIVSKRK</sequence>
<dbReference type="Pfam" id="PF00181">
    <property type="entry name" value="Ribosomal_L2_N"/>
    <property type="match status" value="1"/>
</dbReference>
<gene>
    <name evidence="8" type="ORF">COX39_01760</name>
</gene>
<accession>A0A2G9YR48</accession>
<dbReference type="GO" id="GO:0003723">
    <property type="term" value="F:RNA binding"/>
    <property type="evidence" value="ECO:0007669"/>
    <property type="project" value="InterPro"/>
</dbReference>
<evidence type="ECO:0000256" key="2">
    <source>
        <dbReference type="ARBA" id="ARBA00022980"/>
    </source>
</evidence>
<evidence type="ECO:0000256" key="5">
    <source>
        <dbReference type="ARBA" id="ARBA00035459"/>
    </source>
</evidence>
<dbReference type="SUPFAM" id="SSF50249">
    <property type="entry name" value="Nucleic acid-binding proteins"/>
    <property type="match status" value="1"/>
</dbReference>
<dbReference type="GO" id="GO:0003735">
    <property type="term" value="F:structural constituent of ribosome"/>
    <property type="evidence" value="ECO:0007669"/>
    <property type="project" value="InterPro"/>
</dbReference>